<dbReference type="PANTHER" id="PTHR38926">
    <property type="entry name" value="F-BOX DOMAIN CONTAINING PROTEIN, EXPRESSED"/>
    <property type="match status" value="1"/>
</dbReference>
<comment type="caution">
    <text evidence="1">The sequence shown here is derived from an EMBL/GenBank/DDBJ whole genome shotgun (WGS) entry which is preliminary data.</text>
</comment>
<dbReference type="InterPro" id="IPR032675">
    <property type="entry name" value="LRR_dom_sf"/>
</dbReference>
<dbReference type="Proteomes" id="UP000265520">
    <property type="component" value="Unassembled WGS sequence"/>
</dbReference>
<proteinExistence type="predicted"/>
<dbReference type="EMBL" id="LXQA010106543">
    <property type="protein sequence ID" value="MCI17677.1"/>
    <property type="molecule type" value="Genomic_DNA"/>
</dbReference>
<keyword evidence="2" id="KW-1185">Reference proteome</keyword>
<name>A0A392Q119_9FABA</name>
<dbReference type="Gene3D" id="3.80.10.10">
    <property type="entry name" value="Ribonuclease Inhibitor"/>
    <property type="match status" value="1"/>
</dbReference>
<feature type="non-terminal residue" evidence="1">
    <location>
        <position position="84"/>
    </location>
</feature>
<accession>A0A392Q119</accession>
<evidence type="ECO:0000313" key="1">
    <source>
        <dbReference type="EMBL" id="MCI17677.1"/>
    </source>
</evidence>
<evidence type="ECO:0000313" key="2">
    <source>
        <dbReference type="Proteomes" id="UP000265520"/>
    </source>
</evidence>
<dbReference type="PANTHER" id="PTHR38926:SF2">
    <property type="entry name" value="F-BOX_LRR-REPEAT PROTEIN 21-RELATED"/>
    <property type="match status" value="1"/>
</dbReference>
<dbReference type="SUPFAM" id="SSF52047">
    <property type="entry name" value="RNI-like"/>
    <property type="match status" value="1"/>
</dbReference>
<organism evidence="1 2">
    <name type="scientific">Trifolium medium</name>
    <dbReference type="NCBI Taxonomy" id="97028"/>
    <lineage>
        <taxon>Eukaryota</taxon>
        <taxon>Viridiplantae</taxon>
        <taxon>Streptophyta</taxon>
        <taxon>Embryophyta</taxon>
        <taxon>Tracheophyta</taxon>
        <taxon>Spermatophyta</taxon>
        <taxon>Magnoliopsida</taxon>
        <taxon>eudicotyledons</taxon>
        <taxon>Gunneridae</taxon>
        <taxon>Pentapetalae</taxon>
        <taxon>rosids</taxon>
        <taxon>fabids</taxon>
        <taxon>Fabales</taxon>
        <taxon>Fabaceae</taxon>
        <taxon>Papilionoideae</taxon>
        <taxon>50 kb inversion clade</taxon>
        <taxon>NPAAA clade</taxon>
        <taxon>Hologalegina</taxon>
        <taxon>IRL clade</taxon>
        <taxon>Trifolieae</taxon>
        <taxon>Trifolium</taxon>
    </lineage>
</organism>
<dbReference type="AlphaFoldDB" id="A0A392Q119"/>
<protein>
    <submittedName>
        <fullName evidence="1">F-box protein SKIP19-like</fullName>
    </submittedName>
</protein>
<reference evidence="1 2" key="1">
    <citation type="journal article" date="2018" name="Front. Plant Sci.">
        <title>Red Clover (Trifolium pratense) and Zigzag Clover (T. medium) - A Picture of Genomic Similarities and Differences.</title>
        <authorList>
            <person name="Dluhosova J."/>
            <person name="Istvanek J."/>
            <person name="Nedelnik J."/>
            <person name="Repkova J."/>
        </authorList>
    </citation>
    <scope>NUCLEOTIDE SEQUENCE [LARGE SCALE GENOMIC DNA]</scope>
    <source>
        <strain evidence="2">cv. 10/8</strain>
        <tissue evidence="1">Leaf</tissue>
    </source>
</reference>
<sequence>MPKLRHLSMSGNLLTNVGLDAILDGCPLLESLELRRCFHLDLSGNLGERYRDQIKDLILPTDIDENCDDEDNDDFYWDSLFQYE</sequence>